<proteinExistence type="predicted"/>
<keyword evidence="1" id="KW-0472">Membrane</keyword>
<evidence type="ECO:0000256" key="1">
    <source>
        <dbReference type="SAM" id="Phobius"/>
    </source>
</evidence>
<dbReference type="AlphaFoldDB" id="A0A7L6N3I4"/>
<dbReference type="KEGG" id="tbk:HF295_07665"/>
<feature type="transmembrane region" description="Helical" evidence="1">
    <location>
        <begin position="77"/>
        <end position="95"/>
    </location>
</feature>
<keyword evidence="1" id="KW-1133">Transmembrane helix</keyword>
<feature type="transmembrane region" description="Helical" evidence="1">
    <location>
        <begin position="6"/>
        <end position="26"/>
    </location>
</feature>
<evidence type="ECO:0000313" key="3">
    <source>
        <dbReference type="Proteomes" id="UP000512167"/>
    </source>
</evidence>
<evidence type="ECO:0000313" key="2">
    <source>
        <dbReference type="EMBL" id="QLY40733.1"/>
    </source>
</evidence>
<dbReference type="RefSeq" id="WP_312031581.1">
    <property type="nucleotide sequence ID" value="NZ_CP051151.1"/>
</dbReference>
<keyword evidence="1" id="KW-0812">Transmembrane</keyword>
<name>A0A7L6N3I4_9MOLU</name>
<feature type="transmembrane region" description="Helical" evidence="1">
    <location>
        <begin position="107"/>
        <end position="126"/>
    </location>
</feature>
<dbReference type="Proteomes" id="UP000512167">
    <property type="component" value="Chromosome"/>
</dbReference>
<gene>
    <name evidence="2" type="ORF">HF295_07665</name>
</gene>
<keyword evidence="3" id="KW-1185">Reference proteome</keyword>
<reference evidence="2 3" key="1">
    <citation type="submission" date="2020-04" db="EMBL/GenBank/DDBJ databases">
        <authorList>
            <person name="Zheng R.K."/>
            <person name="Sun C.M."/>
        </authorList>
    </citation>
    <scope>NUCLEOTIDE SEQUENCE [LARGE SCALE GENOMIC DNA]</scope>
    <source>
        <strain evidence="3">zrk29</strain>
    </source>
</reference>
<accession>A0A7L6N3I4</accession>
<protein>
    <submittedName>
        <fullName evidence="2">Uncharacterized protein</fullName>
    </submittedName>
</protein>
<dbReference type="EMBL" id="CP051151">
    <property type="protein sequence ID" value="QLY40733.1"/>
    <property type="molecule type" value="Genomic_DNA"/>
</dbReference>
<sequence>MFNLSLTITLGYLFYSLVILIHVLIMTKKVSYLKVNGGRSKSFADQYKLSVSSTIIALLGLLYILLTQLNHAMISHWLYISITALLTLLWIFGLIMQLLGTKFEKTVMIWINLLGVLVHLNLLLLGI</sequence>
<organism evidence="2 3">
    <name type="scientific">Hujiaoplasma nucleasis</name>
    <dbReference type="NCBI Taxonomy" id="2725268"/>
    <lineage>
        <taxon>Bacteria</taxon>
        <taxon>Bacillati</taxon>
        <taxon>Mycoplasmatota</taxon>
        <taxon>Mollicutes</taxon>
        <taxon>Candidatus Izemoplasmatales</taxon>
        <taxon>Hujiaoplasmataceae</taxon>
        <taxon>Hujiaoplasma</taxon>
    </lineage>
</organism>
<feature type="transmembrane region" description="Helical" evidence="1">
    <location>
        <begin position="47"/>
        <end position="65"/>
    </location>
</feature>